<feature type="transmembrane region" description="Helical" evidence="10">
    <location>
        <begin position="6"/>
        <end position="24"/>
    </location>
</feature>
<name>A0AB74TJV2_9LACT</name>
<dbReference type="AlphaFoldDB" id="A0AB74TJV2"/>
<keyword evidence="5 10" id="KW-0812">Transmembrane</keyword>
<feature type="transmembrane region" description="Helical" evidence="10">
    <location>
        <begin position="181"/>
        <end position="201"/>
    </location>
</feature>
<feature type="transmembrane region" description="Helical" evidence="10">
    <location>
        <begin position="262"/>
        <end position="282"/>
    </location>
</feature>
<protein>
    <recommendedName>
        <fullName evidence="3">L-cystine uptake protein TcyP</fullName>
    </recommendedName>
    <alternativeName>
        <fullName evidence="9">Transporter of cystine TcyP</fullName>
    </alternativeName>
</protein>
<evidence type="ECO:0000256" key="7">
    <source>
        <dbReference type="ARBA" id="ARBA00022989"/>
    </source>
</evidence>
<keyword evidence="8 10" id="KW-0472">Membrane</keyword>
<evidence type="ECO:0000256" key="4">
    <source>
        <dbReference type="ARBA" id="ARBA00022448"/>
    </source>
</evidence>
<evidence type="ECO:0000256" key="9">
    <source>
        <dbReference type="ARBA" id="ARBA00031293"/>
    </source>
</evidence>
<reference evidence="11" key="1">
    <citation type="submission" date="2023-12" db="EMBL/GenBank/DDBJ databases">
        <title>Dolosigranulum savutii sp. nov. isolated from human upper respiratory samples collected in Botswana.</title>
        <authorList>
            <person name="Kelly M.S."/>
        </authorList>
    </citation>
    <scope>NUCLEOTIDE SEQUENCE</scope>
    <source>
        <strain evidence="11">MSK433</strain>
    </source>
</reference>
<evidence type="ECO:0000256" key="2">
    <source>
        <dbReference type="ARBA" id="ARBA00006148"/>
    </source>
</evidence>
<gene>
    <name evidence="11" type="ORF">VUQ08_04440</name>
</gene>
<dbReference type="RefSeq" id="WP_112787114.1">
    <property type="nucleotide sequence ID" value="NZ_CP142433.1"/>
</dbReference>
<dbReference type="PANTHER" id="PTHR42865:SF5">
    <property type="entry name" value="L-CYSTINE TRANSPORTER TCYP"/>
    <property type="match status" value="1"/>
</dbReference>
<dbReference type="InterPro" id="IPR001991">
    <property type="entry name" value="Na-dicarboxylate_symporter"/>
</dbReference>
<dbReference type="PRINTS" id="PR00173">
    <property type="entry name" value="EDTRNSPORT"/>
</dbReference>
<comment type="similarity">
    <text evidence="2">Belongs to the dicarboxylate/amino acid:cation symporter (DAACS) (TC 2.A.23) family.</text>
</comment>
<feature type="transmembrane region" description="Helical" evidence="10">
    <location>
        <begin position="107"/>
        <end position="128"/>
    </location>
</feature>
<keyword evidence="4" id="KW-0813">Transport</keyword>
<organism evidence="11">
    <name type="scientific">Dolosigranulum savutiense</name>
    <dbReference type="NCBI Taxonomy" id="3110288"/>
    <lineage>
        <taxon>Bacteria</taxon>
        <taxon>Bacillati</taxon>
        <taxon>Bacillota</taxon>
        <taxon>Bacilli</taxon>
        <taxon>Lactobacillales</taxon>
        <taxon>Carnobacteriaceae</taxon>
        <taxon>Dolosigranulum</taxon>
    </lineage>
</organism>
<sequence>MGIVIVLIIFAVLLYGLFILQQQHVGYTKRVFVGLTLGMVFGGMLQGLFGSGNAMVDEAIEWINIVGGGYVRFLQLLIMPLIFVSLVQSFTKIERNINIGKISTNVLGMLTITVMVASVVAIIVTLLFNLDGAEFTRKAGESMQFLDLQERQAQVANLSIPEQLLNYIPSNIFEDLANLRISSTISVVIFSVLLGTAYLGVNRKEPEYAKSFKHMIDTLHVIVMRIVTLVLRMAPFGIFAIMTRMTATLSIESLLDLGIFLVANYTAIFIMFVIHGIILLLHGLNPIQFFKKAGTALSFAFSSRSSAGTLPMNIATQTDALGVDSTTANFSATFGMSIGQNGCGGIYPAILAVIVAPTVGWDMSNPITWISIILAAAISSLGVAGVGGGGTFAALIAFNVLGLPIEIVGLMISIEPIIDMGRTALNVNGSIIAGVTSSKRLNLLDKSVYDDNSKQFVSDSTN</sequence>
<feature type="transmembrane region" description="Helical" evidence="10">
    <location>
        <begin position="69"/>
        <end position="87"/>
    </location>
</feature>
<dbReference type="GO" id="GO:0005886">
    <property type="term" value="C:plasma membrane"/>
    <property type="evidence" value="ECO:0007669"/>
    <property type="project" value="TreeGrafter"/>
</dbReference>
<evidence type="ECO:0000313" key="11">
    <source>
        <dbReference type="EMBL" id="XBC46859.1"/>
    </source>
</evidence>
<feature type="transmembrane region" description="Helical" evidence="10">
    <location>
        <begin position="367"/>
        <end position="386"/>
    </location>
</feature>
<evidence type="ECO:0000256" key="8">
    <source>
        <dbReference type="ARBA" id="ARBA00023136"/>
    </source>
</evidence>
<dbReference type="InterPro" id="IPR036458">
    <property type="entry name" value="Na:dicarbo_symporter_sf"/>
</dbReference>
<evidence type="ECO:0000256" key="6">
    <source>
        <dbReference type="ARBA" id="ARBA00022970"/>
    </source>
</evidence>
<dbReference type="Gene3D" id="1.10.3860.10">
    <property type="entry name" value="Sodium:dicarboxylate symporter"/>
    <property type="match status" value="1"/>
</dbReference>
<evidence type="ECO:0000256" key="3">
    <source>
        <dbReference type="ARBA" id="ARBA00022031"/>
    </source>
</evidence>
<keyword evidence="7 10" id="KW-1133">Transmembrane helix</keyword>
<evidence type="ECO:0000256" key="5">
    <source>
        <dbReference type="ARBA" id="ARBA00022692"/>
    </source>
</evidence>
<feature type="transmembrane region" description="Helical" evidence="10">
    <location>
        <begin position="222"/>
        <end position="242"/>
    </location>
</feature>
<keyword evidence="6" id="KW-0029">Amino-acid transport</keyword>
<evidence type="ECO:0000256" key="1">
    <source>
        <dbReference type="ARBA" id="ARBA00004141"/>
    </source>
</evidence>
<feature type="transmembrane region" description="Helical" evidence="10">
    <location>
        <begin position="392"/>
        <end position="412"/>
    </location>
</feature>
<accession>A0AB74TJV2</accession>
<dbReference type="SUPFAM" id="SSF118215">
    <property type="entry name" value="Proton glutamate symport protein"/>
    <property type="match status" value="1"/>
</dbReference>
<dbReference type="GO" id="GO:0015293">
    <property type="term" value="F:symporter activity"/>
    <property type="evidence" value="ECO:0007669"/>
    <property type="project" value="InterPro"/>
</dbReference>
<dbReference type="GO" id="GO:0015184">
    <property type="term" value="F:L-cystine transmembrane transporter activity"/>
    <property type="evidence" value="ECO:0007669"/>
    <property type="project" value="TreeGrafter"/>
</dbReference>
<feature type="transmembrane region" description="Helical" evidence="10">
    <location>
        <begin position="31"/>
        <end position="49"/>
    </location>
</feature>
<dbReference type="PANTHER" id="PTHR42865">
    <property type="entry name" value="PROTON/GLUTAMATE-ASPARTATE SYMPORTER"/>
    <property type="match status" value="1"/>
</dbReference>
<dbReference type="EMBL" id="CP142433">
    <property type="protein sequence ID" value="XBC46859.1"/>
    <property type="molecule type" value="Genomic_DNA"/>
</dbReference>
<evidence type="ECO:0000256" key="10">
    <source>
        <dbReference type="SAM" id="Phobius"/>
    </source>
</evidence>
<dbReference type="Pfam" id="PF00375">
    <property type="entry name" value="SDF"/>
    <property type="match status" value="1"/>
</dbReference>
<proteinExistence type="inferred from homology"/>
<comment type="subcellular location">
    <subcellularLocation>
        <location evidence="1">Membrane</location>
        <topology evidence="1">Multi-pass membrane protein</topology>
    </subcellularLocation>
</comment>